<evidence type="ECO:0000256" key="2">
    <source>
        <dbReference type="ARBA" id="ARBA00022692"/>
    </source>
</evidence>
<feature type="domain" description="G-protein coupled receptors family 2 profile 2" evidence="6">
    <location>
        <begin position="1"/>
        <end position="183"/>
    </location>
</feature>
<keyword evidence="8" id="KW-1185">Reference proteome</keyword>
<proteinExistence type="predicted"/>
<evidence type="ECO:0000313" key="7">
    <source>
        <dbReference type="EMBL" id="KAJ4439887.1"/>
    </source>
</evidence>
<feature type="transmembrane region" description="Helical" evidence="5">
    <location>
        <begin position="29"/>
        <end position="53"/>
    </location>
</feature>
<feature type="transmembrane region" description="Helical" evidence="5">
    <location>
        <begin position="133"/>
        <end position="153"/>
    </location>
</feature>
<keyword evidence="3 5" id="KW-1133">Transmembrane helix</keyword>
<dbReference type="InterPro" id="IPR017981">
    <property type="entry name" value="GPCR_2-like_7TM"/>
</dbReference>
<reference evidence="7 8" key="1">
    <citation type="journal article" date="2022" name="Allergy">
        <title>Genome assembly and annotation of Periplaneta americana reveal a comprehensive cockroach allergen profile.</title>
        <authorList>
            <person name="Wang L."/>
            <person name="Xiong Q."/>
            <person name="Saelim N."/>
            <person name="Wang L."/>
            <person name="Nong W."/>
            <person name="Wan A.T."/>
            <person name="Shi M."/>
            <person name="Liu X."/>
            <person name="Cao Q."/>
            <person name="Hui J.H.L."/>
            <person name="Sookrung N."/>
            <person name="Leung T.F."/>
            <person name="Tungtrongchitr A."/>
            <person name="Tsui S.K.W."/>
        </authorList>
    </citation>
    <scope>NUCLEOTIDE SEQUENCE [LARGE SCALE GENOMIC DNA]</scope>
    <source>
        <strain evidence="7">PWHHKU_190912</strain>
    </source>
</reference>
<gene>
    <name evidence="7" type="ORF">ANN_08016</name>
</gene>
<dbReference type="Gene3D" id="1.20.1070.10">
    <property type="entry name" value="Rhodopsin 7-helix transmembrane proteins"/>
    <property type="match status" value="1"/>
</dbReference>
<organism evidence="7 8">
    <name type="scientific">Periplaneta americana</name>
    <name type="common">American cockroach</name>
    <name type="synonym">Blatta americana</name>
    <dbReference type="NCBI Taxonomy" id="6978"/>
    <lineage>
        <taxon>Eukaryota</taxon>
        <taxon>Metazoa</taxon>
        <taxon>Ecdysozoa</taxon>
        <taxon>Arthropoda</taxon>
        <taxon>Hexapoda</taxon>
        <taxon>Insecta</taxon>
        <taxon>Pterygota</taxon>
        <taxon>Neoptera</taxon>
        <taxon>Polyneoptera</taxon>
        <taxon>Dictyoptera</taxon>
        <taxon>Blattodea</taxon>
        <taxon>Blattoidea</taxon>
        <taxon>Blattidae</taxon>
        <taxon>Blattinae</taxon>
        <taxon>Periplaneta</taxon>
    </lineage>
</organism>
<dbReference type="PANTHER" id="PTHR47154:SF2">
    <property type="entry name" value="G-PROTEIN COUPLED RECEPTOR MTH-RELATED"/>
    <property type="match status" value="1"/>
</dbReference>
<dbReference type="EMBL" id="JAJSOF020000017">
    <property type="protein sequence ID" value="KAJ4439887.1"/>
    <property type="molecule type" value="Genomic_DNA"/>
</dbReference>
<evidence type="ECO:0000313" key="8">
    <source>
        <dbReference type="Proteomes" id="UP001148838"/>
    </source>
</evidence>
<feature type="transmembrane region" description="Helical" evidence="5">
    <location>
        <begin position="78"/>
        <end position="105"/>
    </location>
</feature>
<feature type="transmembrane region" description="Helical" evidence="5">
    <location>
        <begin position="159"/>
        <end position="181"/>
    </location>
</feature>
<dbReference type="PROSITE" id="PS50261">
    <property type="entry name" value="G_PROTEIN_RECEP_F2_4"/>
    <property type="match status" value="1"/>
</dbReference>
<keyword evidence="2 5" id="KW-0812">Transmembrane</keyword>
<accession>A0ABQ8T081</accession>
<evidence type="ECO:0000256" key="1">
    <source>
        <dbReference type="ARBA" id="ARBA00004141"/>
    </source>
</evidence>
<dbReference type="Proteomes" id="UP001148838">
    <property type="component" value="Unassembled WGS sequence"/>
</dbReference>
<dbReference type="InterPro" id="IPR051384">
    <property type="entry name" value="Mth_GPCR"/>
</dbReference>
<dbReference type="PANTHER" id="PTHR47154">
    <property type="entry name" value="G-PROTEIN COUPLED RECEPTOR MTH-RELATED"/>
    <property type="match status" value="1"/>
</dbReference>
<evidence type="ECO:0000256" key="5">
    <source>
        <dbReference type="SAM" id="Phobius"/>
    </source>
</evidence>
<evidence type="ECO:0000259" key="6">
    <source>
        <dbReference type="PROSITE" id="PS50261"/>
    </source>
</evidence>
<dbReference type="InterPro" id="IPR000832">
    <property type="entry name" value="GPCR_2_secretin-like"/>
</dbReference>
<evidence type="ECO:0000256" key="4">
    <source>
        <dbReference type="ARBA" id="ARBA00023136"/>
    </source>
</evidence>
<sequence>MEKILWSAGKGTGLRPLRGSVKERERKKFLMYSVYAWGSPLIMLIVCLLMDLLPGIPDTYIKPEFGVKKCWFRTDTAILAYFFGPIGVLVLCNIVLFITTAIKIVKLKRETRMLKGSESKRHDDEANRQRFNLYLKLFVVMGVNWIMEVISWATGGPNYLWYITDFGNTLQGLLIFIIFVCKQKVGRLLVKRFCPKLAGPAAFDNSTRFRPTPSRTSSYNYTQRTSVSINDQVDMRPIGTYRTSVIP</sequence>
<dbReference type="CDD" id="cd15039">
    <property type="entry name" value="7tmB3_Methuselah-like"/>
    <property type="match status" value="1"/>
</dbReference>
<comment type="caution">
    <text evidence="7">The sequence shown here is derived from an EMBL/GenBank/DDBJ whole genome shotgun (WGS) entry which is preliminary data.</text>
</comment>
<evidence type="ECO:0000256" key="3">
    <source>
        <dbReference type="ARBA" id="ARBA00022989"/>
    </source>
</evidence>
<dbReference type="Pfam" id="PF00002">
    <property type="entry name" value="7tm_2"/>
    <property type="match status" value="1"/>
</dbReference>
<keyword evidence="4 5" id="KW-0472">Membrane</keyword>
<protein>
    <recommendedName>
        <fullName evidence="6">G-protein coupled receptors family 2 profile 2 domain-containing protein</fullName>
    </recommendedName>
</protein>
<comment type="subcellular location">
    <subcellularLocation>
        <location evidence="1">Membrane</location>
        <topology evidence="1">Multi-pass membrane protein</topology>
    </subcellularLocation>
</comment>
<name>A0ABQ8T081_PERAM</name>